<keyword evidence="2" id="KW-1185">Reference proteome</keyword>
<reference evidence="1" key="1">
    <citation type="journal article" date="2021" name="Nat. Commun.">
        <title>Genetic determinants of endophytism in the Arabidopsis root mycobiome.</title>
        <authorList>
            <person name="Mesny F."/>
            <person name="Miyauchi S."/>
            <person name="Thiergart T."/>
            <person name="Pickel B."/>
            <person name="Atanasova L."/>
            <person name="Karlsson M."/>
            <person name="Huettel B."/>
            <person name="Barry K.W."/>
            <person name="Haridas S."/>
            <person name="Chen C."/>
            <person name="Bauer D."/>
            <person name="Andreopoulos W."/>
            <person name="Pangilinan J."/>
            <person name="LaButti K."/>
            <person name="Riley R."/>
            <person name="Lipzen A."/>
            <person name="Clum A."/>
            <person name="Drula E."/>
            <person name="Henrissat B."/>
            <person name="Kohler A."/>
            <person name="Grigoriev I.V."/>
            <person name="Martin F.M."/>
            <person name="Hacquard S."/>
        </authorList>
    </citation>
    <scope>NUCLEOTIDE SEQUENCE</scope>
    <source>
        <strain evidence="1">FSSC 5 MPI-SDFR-AT-0091</strain>
    </source>
</reference>
<evidence type="ECO:0000313" key="2">
    <source>
        <dbReference type="Proteomes" id="UP000736672"/>
    </source>
</evidence>
<dbReference type="EMBL" id="JAGTJS010000024">
    <property type="protein sequence ID" value="KAH7235198.1"/>
    <property type="molecule type" value="Genomic_DNA"/>
</dbReference>
<dbReference type="OrthoDB" id="3932329at2759"/>
<proteinExistence type="predicted"/>
<name>A0A9P9JSF5_FUSSL</name>
<evidence type="ECO:0000313" key="1">
    <source>
        <dbReference type="EMBL" id="KAH7235198.1"/>
    </source>
</evidence>
<protein>
    <submittedName>
        <fullName evidence="1">Uncharacterized protein</fullName>
    </submittedName>
</protein>
<dbReference type="Proteomes" id="UP000736672">
    <property type="component" value="Unassembled WGS sequence"/>
</dbReference>
<accession>A0A9P9JSF5</accession>
<comment type="caution">
    <text evidence="1">The sequence shown here is derived from an EMBL/GenBank/DDBJ whole genome shotgun (WGS) entry which is preliminary data.</text>
</comment>
<organism evidence="1 2">
    <name type="scientific">Fusarium solani</name>
    <name type="common">Filamentous fungus</name>
    <dbReference type="NCBI Taxonomy" id="169388"/>
    <lineage>
        <taxon>Eukaryota</taxon>
        <taxon>Fungi</taxon>
        <taxon>Dikarya</taxon>
        <taxon>Ascomycota</taxon>
        <taxon>Pezizomycotina</taxon>
        <taxon>Sordariomycetes</taxon>
        <taxon>Hypocreomycetidae</taxon>
        <taxon>Hypocreales</taxon>
        <taxon>Nectriaceae</taxon>
        <taxon>Fusarium</taxon>
        <taxon>Fusarium solani species complex</taxon>
    </lineage>
</organism>
<sequence length="330" mass="37387">MSTFNEFPICTVCAVKLDPHSSSVFDNQFPRRWSECLWKQIAVAFEGPYWPKWGPEPASLSIPDDAVSLRFAEVEQNPALLVTLPDGQVLEPQTFDDETSRGIVGIHFACLDLASRVIKTSQLANISSIGDLWVTLERRCAIIDDGNLYGSYLPAIPNGPNIRDDQPHDLENLDMKRYYHPMDNCYGSVGLLPYRLLAGGCLESDPLHIPDLTSRLVSDLKPHEEQESHHTRFNELFRGLPREVKHQIVDLLPQGSLPLDCNYLMPQEEWKHVFVRIPFLWDLDHEAIYKKALSAPPNTEWNWEKLTHQVISPVAVAEGLGFSAEAWSYG</sequence>
<dbReference type="AlphaFoldDB" id="A0A9P9JSF5"/>
<gene>
    <name evidence="1" type="ORF">B0J15DRAFT_570607</name>
</gene>